<dbReference type="InterPro" id="IPR051532">
    <property type="entry name" value="Ester_Hydrolysis_Enzymes"/>
</dbReference>
<dbReference type="GO" id="GO:0004622">
    <property type="term" value="F:phosphatidylcholine lysophospholipase activity"/>
    <property type="evidence" value="ECO:0007669"/>
    <property type="project" value="TreeGrafter"/>
</dbReference>
<reference evidence="3" key="1">
    <citation type="submission" date="2017-02" db="EMBL/GenBank/DDBJ databases">
        <authorList>
            <person name="Varghese N."/>
            <person name="Submissions S."/>
        </authorList>
    </citation>
    <scope>NUCLEOTIDE SEQUENCE [LARGE SCALE GENOMIC DNA]</scope>
    <source>
        <strain evidence="3">VKM Ac-2052</strain>
    </source>
</reference>
<organism evidence="2 3">
    <name type="scientific">Agreia bicolorata</name>
    <dbReference type="NCBI Taxonomy" id="110935"/>
    <lineage>
        <taxon>Bacteria</taxon>
        <taxon>Bacillati</taxon>
        <taxon>Actinomycetota</taxon>
        <taxon>Actinomycetes</taxon>
        <taxon>Micrococcales</taxon>
        <taxon>Microbacteriaceae</taxon>
        <taxon>Agreia</taxon>
    </lineage>
</organism>
<dbReference type="RefSeq" id="WP_078713641.1">
    <property type="nucleotide sequence ID" value="NZ_FUYG01000002.1"/>
</dbReference>
<dbReference type="InterPro" id="IPR036514">
    <property type="entry name" value="SGNH_hydro_sf"/>
</dbReference>
<evidence type="ECO:0000259" key="1">
    <source>
        <dbReference type="Pfam" id="PF13472"/>
    </source>
</evidence>
<evidence type="ECO:0000313" key="3">
    <source>
        <dbReference type="Proteomes" id="UP000189735"/>
    </source>
</evidence>
<feature type="domain" description="SGNH hydrolase-type esterase" evidence="1">
    <location>
        <begin position="9"/>
        <end position="160"/>
    </location>
</feature>
<dbReference type="InterPro" id="IPR013830">
    <property type="entry name" value="SGNH_hydro"/>
</dbReference>
<dbReference type="Pfam" id="PF13472">
    <property type="entry name" value="Lipase_GDSL_2"/>
    <property type="match status" value="1"/>
</dbReference>
<dbReference type="Proteomes" id="UP000189735">
    <property type="component" value="Unassembled WGS sequence"/>
</dbReference>
<gene>
    <name evidence="2" type="ORF">SAMN06295879_0867</name>
</gene>
<dbReference type="EMBL" id="FUYG01000002">
    <property type="protein sequence ID" value="SKA86077.1"/>
    <property type="molecule type" value="Genomic_DNA"/>
</dbReference>
<proteinExistence type="predicted"/>
<accession>A0A1T4X9E7</accession>
<name>A0A1T4X9E7_9MICO</name>
<dbReference type="SUPFAM" id="SSF52266">
    <property type="entry name" value="SGNH hydrolase"/>
    <property type="match status" value="1"/>
</dbReference>
<evidence type="ECO:0000313" key="2">
    <source>
        <dbReference type="EMBL" id="SKA86077.1"/>
    </source>
</evidence>
<protein>
    <submittedName>
        <fullName evidence="2">Lysophospholipase L1</fullName>
    </submittedName>
</protein>
<sequence length="191" mass="21624">MTDKPVTAFVGDSITAAGAWQDWFSDVDARNFGVDGDTTDGLLERLDAVIESDPQTIVLLIGTNDLAERRSIERIVRNIESALVRLHQELPDARILLQSVLPRGREYAENVREINRHIWQFAATQRVHYLDLWPALADADGELNSDFSEDRLHLNEAGYDVWLSELRPALERVNDLPPMSRPIRLPDLSAQ</sequence>
<dbReference type="Gene3D" id="3.40.50.1110">
    <property type="entry name" value="SGNH hydrolase"/>
    <property type="match status" value="1"/>
</dbReference>
<dbReference type="PANTHER" id="PTHR30383:SF5">
    <property type="entry name" value="SGNH HYDROLASE-TYPE ESTERASE DOMAIN-CONTAINING PROTEIN"/>
    <property type="match status" value="1"/>
</dbReference>
<dbReference type="AlphaFoldDB" id="A0A1T4X9E7"/>
<dbReference type="PANTHER" id="PTHR30383">
    <property type="entry name" value="THIOESTERASE 1/PROTEASE 1/LYSOPHOSPHOLIPASE L1"/>
    <property type="match status" value="1"/>
</dbReference>